<feature type="transmembrane region" description="Helical" evidence="1">
    <location>
        <begin position="620"/>
        <end position="641"/>
    </location>
</feature>
<accession>A0A814F9I6</accession>
<dbReference type="AlphaFoldDB" id="A0A814F9I6"/>
<dbReference type="PANTHER" id="PTHR11360">
    <property type="entry name" value="MONOCARBOXYLATE TRANSPORTER"/>
    <property type="match status" value="1"/>
</dbReference>
<feature type="transmembrane region" description="Helical" evidence="1">
    <location>
        <begin position="647"/>
        <end position="669"/>
    </location>
</feature>
<feature type="transmembrane region" description="Helical" evidence="1">
    <location>
        <begin position="54"/>
        <end position="81"/>
    </location>
</feature>
<dbReference type="OrthoDB" id="410267at2759"/>
<comment type="caution">
    <text evidence="3">The sequence shown here is derived from an EMBL/GenBank/DDBJ whole genome shotgun (WGS) entry which is preliminary data.</text>
</comment>
<feature type="transmembrane region" description="Helical" evidence="1">
    <location>
        <begin position="589"/>
        <end position="608"/>
    </location>
</feature>
<dbReference type="EMBL" id="CAJOBA010003059">
    <property type="protein sequence ID" value="CAF3669216.1"/>
    <property type="molecule type" value="Genomic_DNA"/>
</dbReference>
<keyword evidence="1" id="KW-1133">Transmembrane helix</keyword>
<dbReference type="EMBL" id="CAJOBC010002862">
    <property type="protein sequence ID" value="CAF3755247.1"/>
    <property type="molecule type" value="Genomic_DNA"/>
</dbReference>
<keyword evidence="1" id="KW-0472">Membrane</keyword>
<evidence type="ECO:0000256" key="1">
    <source>
        <dbReference type="SAM" id="Phobius"/>
    </source>
</evidence>
<feature type="transmembrane region" description="Helical" evidence="1">
    <location>
        <begin position="681"/>
        <end position="700"/>
    </location>
</feature>
<dbReference type="Gene3D" id="1.20.1250.20">
    <property type="entry name" value="MFS general substrate transporter like domains"/>
    <property type="match status" value="2"/>
</dbReference>
<evidence type="ECO:0000313" key="5">
    <source>
        <dbReference type="EMBL" id="CAF3755247.1"/>
    </source>
</evidence>
<feature type="transmembrane region" description="Helical" evidence="1">
    <location>
        <begin position="93"/>
        <end position="111"/>
    </location>
</feature>
<feature type="transmembrane region" description="Helical" evidence="1">
    <location>
        <begin position="549"/>
        <end position="569"/>
    </location>
</feature>
<evidence type="ECO:0000313" key="4">
    <source>
        <dbReference type="EMBL" id="CAF3669216.1"/>
    </source>
</evidence>
<dbReference type="PANTHER" id="PTHR11360:SF299">
    <property type="entry name" value="GEM-1"/>
    <property type="match status" value="1"/>
</dbReference>
<dbReference type="InterPro" id="IPR050327">
    <property type="entry name" value="Proton-linked_MCT"/>
</dbReference>
<evidence type="ECO:0000313" key="3">
    <source>
        <dbReference type="EMBL" id="CAF0982803.1"/>
    </source>
</evidence>
<dbReference type="SUPFAM" id="SSF103473">
    <property type="entry name" value="MFS general substrate transporter"/>
    <property type="match status" value="1"/>
</dbReference>
<evidence type="ECO:0000313" key="2">
    <source>
        <dbReference type="EMBL" id="CAF0886291.1"/>
    </source>
</evidence>
<feature type="transmembrane region" description="Helical" evidence="1">
    <location>
        <begin position="146"/>
        <end position="168"/>
    </location>
</feature>
<dbReference type="InterPro" id="IPR036259">
    <property type="entry name" value="MFS_trans_sf"/>
</dbReference>
<dbReference type="Proteomes" id="UP000682733">
    <property type="component" value="Unassembled WGS sequence"/>
</dbReference>
<keyword evidence="1" id="KW-0812">Transmembrane</keyword>
<feature type="transmembrane region" description="Helical" evidence="1">
    <location>
        <begin position="123"/>
        <end position="140"/>
    </location>
</feature>
<evidence type="ECO:0000313" key="6">
    <source>
        <dbReference type="Proteomes" id="UP000663829"/>
    </source>
</evidence>
<dbReference type="Proteomes" id="UP000681722">
    <property type="component" value="Unassembled WGS sequence"/>
</dbReference>
<keyword evidence="6" id="KW-1185">Reference proteome</keyword>
<evidence type="ECO:0008006" key="7">
    <source>
        <dbReference type="Google" id="ProtNLM"/>
    </source>
</evidence>
<dbReference type="InterPro" id="IPR011701">
    <property type="entry name" value="MFS"/>
</dbReference>
<dbReference type="EMBL" id="CAJNOK010003058">
    <property type="protein sequence ID" value="CAF0886291.1"/>
    <property type="molecule type" value="Genomic_DNA"/>
</dbReference>
<feature type="non-terminal residue" evidence="3">
    <location>
        <position position="794"/>
    </location>
</feature>
<feature type="transmembrane region" description="Helical" evidence="1">
    <location>
        <begin position="712"/>
        <end position="734"/>
    </location>
</feature>
<reference evidence="3" key="1">
    <citation type="submission" date="2021-02" db="EMBL/GenBank/DDBJ databases">
        <authorList>
            <person name="Nowell W R."/>
        </authorList>
    </citation>
    <scope>NUCLEOTIDE SEQUENCE</scope>
</reference>
<feature type="transmembrane region" description="Helical" evidence="1">
    <location>
        <begin position="209"/>
        <end position="230"/>
    </location>
</feature>
<feature type="transmembrane region" description="Helical" evidence="1">
    <location>
        <begin position="180"/>
        <end position="203"/>
    </location>
</feature>
<dbReference type="EMBL" id="CAJNOQ010002862">
    <property type="protein sequence ID" value="CAF0982803.1"/>
    <property type="molecule type" value="Genomic_DNA"/>
</dbReference>
<dbReference type="Pfam" id="PF07690">
    <property type="entry name" value="MFS_1"/>
    <property type="match status" value="2"/>
</dbReference>
<dbReference type="Proteomes" id="UP000677228">
    <property type="component" value="Unassembled WGS sequence"/>
</dbReference>
<name>A0A814F9I6_9BILA</name>
<dbReference type="Proteomes" id="UP000663829">
    <property type="component" value="Unassembled WGS sequence"/>
</dbReference>
<organism evidence="3 6">
    <name type="scientific">Didymodactylos carnosus</name>
    <dbReference type="NCBI Taxonomy" id="1234261"/>
    <lineage>
        <taxon>Eukaryota</taxon>
        <taxon>Metazoa</taxon>
        <taxon>Spiralia</taxon>
        <taxon>Gnathifera</taxon>
        <taxon>Rotifera</taxon>
        <taxon>Eurotatoria</taxon>
        <taxon>Bdelloidea</taxon>
        <taxon>Philodinida</taxon>
        <taxon>Philodinidae</taxon>
        <taxon>Didymodactylos</taxon>
    </lineage>
</organism>
<sequence length="794" mass="89648">EQFIKNKNQLSNEHIIETIDDSERYYLSRSLRQRISKALLSWQEFIHVQSSWSWVILIAGFLTYSIGEALTCVFPLLFVALQEEFKNEGSSRLAWVQSMMNSVPCLVGPIASTLTTHLGYRKTTMLGGFIASMSLLASSFARKLEILYVTIGFCYSFGNSLVLVTTVVAVTEHFEHKPSFASGVTISGGAFGQCVFAIVLQKLINHYKWYGALMLFSGIVFLTVALGALFREVEYDEDEEDEVREDNLSEHDETPMETLKSIKSTKDKKVEDTNEATIRFNQTSNHTIDVLFSNKSTKSHLHKQYSKSELCVPTAFRQNFEDEYLHKKTMSDEYQLNHENPVVSTNPIDQQVQQNIPMKHADSYKEIVHPKGLVERLSPSSLITSTNSKSNNPTTRKYSNVTPSTKLIRRTQRSASANNYSRMATAHHYPFYRQHHYSQHQRRRNSLSFCHHPTHHHSHHTSVLQCNYGAKISQLRLCSKNIYNYESLLNICKLQNLYSRIDRSLSCPNLVPSKQLISFPPIIDKDKEEKTSENPLKFIYRELCQLAKVLKILPFLLLCFSVTIITIFYEATWTFLVDYMNKNNLSDNTGSHIILAVGIILIFGEIGFGYMGDSKRIHPLYLYACSLTISGLCQSLIPFAIKSSSKLLPLMLFIGFLQSAQEVLMPILCIKFAGVTNFPRAYGMLLFGQGFSNLIGPPLLGAIADRMGSYDLTYYTISIGTVVASSFLFTMPLVQKYYKCMCMKKKTNSSITSGESGESVCGASSLNENGITQATSSSFINNNSINNTNTTNNN</sequence>
<protein>
    <recommendedName>
        <fullName evidence="7">Monocarboxylate transporter</fullName>
    </recommendedName>
</protein>
<gene>
    <name evidence="3" type="ORF">GPM918_LOCUS12841</name>
    <name evidence="2" type="ORF">OVA965_LOCUS8887</name>
    <name evidence="5" type="ORF">SRO942_LOCUS12841</name>
    <name evidence="4" type="ORF">TMI583_LOCUS8883</name>
</gene>
<dbReference type="GO" id="GO:0008028">
    <property type="term" value="F:monocarboxylic acid transmembrane transporter activity"/>
    <property type="evidence" value="ECO:0007669"/>
    <property type="project" value="TreeGrafter"/>
</dbReference>
<proteinExistence type="predicted"/>